<dbReference type="InterPro" id="IPR042097">
    <property type="entry name" value="Aminopeptidase_N-like_N_sf"/>
</dbReference>
<feature type="compositionally biased region" description="Basic and acidic residues" evidence="1">
    <location>
        <begin position="279"/>
        <end position="288"/>
    </location>
</feature>
<feature type="region of interest" description="Disordered" evidence="1">
    <location>
        <begin position="235"/>
        <end position="329"/>
    </location>
</feature>
<sequence length="1116" mass="125288">MGVVASNIVPKFDFFVINLKHSLQVGRQYVMYMKYSGNMTTDNMWLGFIASLSGTRYIASTHLEPTYARAVFPCFDEPSLKATFDITVKHRLGRFALSNMPNIRNYIQGEWNTAYFNTTAAMSTYLVAVVVSDFKCKEAVSLTGLIHSSERDWVAALAMLLKNNNNRLSVNSRKSLACSRLPVVLQRYMEQSTHAGDFADIIGDVRDSSLMGFQIALNYTLENFDTFSKILKMADEKESTDTPEMQSVAQTPTSEVQSVGREGSAVSGKSQAVSVTSDKTSDRNESKQLSESGRSSALSSSRGHPASASSQATSSKSAKRKDKIRKSSDDTVHKVTLTVTIAKAIPTVEEEGFKIEDMVKKKKRIVEAPKAQNYYHCSYYLLPDDTDATKTDIVTFGMAAKIYTEHESKVLKTWQEGDHTWVAWSHSHTVTVTKELLLKLFNHTLELRIWDSKDKVSSKARFDRPKAFRLPQAKSGEDPEDVGGVRSLVMKQSQSFIALQPKKSFISRPVPQNGPPGMHNIWKTDAKGRPMRETRATDTSHSIGKDKSTSDTSSKSLIYKSSSQNLRDLDASIVTDHQEAPYTLVSLPINSEQDLPIKSYSRLGRLAGAPDASEVKQMKKHIREQQQKRKEELKKKAPLSAKAKESRESIARLNEKQELQSKESLVHKKERIPASAPPSVGKKGTRETGQHKDSKRHAKKLEVAAAEKAADINKNGNCCIPVQMKILFSGVKSVTNRLDKPVPGIEDVFITVSLDGDLMSESQEQELNPLVIKVNYSDKLPNTPISYDELDRKCQPVYCKYTFYKQPEHKSIGRSHSSTVYWEDTNVVLLGMLDEGSVKEYLNGPPLEIEVHDRDRKAEEVKKEPTLFGEDVEDDKLGNVGMVTGKRTLHNPFTGRDKPWDPYGIAKFQLSDLLLGEKILNLTSPIHSCSIPDQMGFQVARNGRLLGVPNSVDGPRDLPLPMGHYLENNAQLKIRVEITYPLTTPKDLQQKSQMETRPQCPMSRIIYMFQYMNTKFLHHLQGLVTAINARALNLDSMPKHVVEAALSTYKLSEEQQRSCDLDIVTGFHVMDGQIHIFVLEGLRDQAIQQLWQTLPHPSIEGKYNRIMSEVVVFYYD</sequence>
<keyword evidence="4" id="KW-1185">Reference proteome</keyword>
<dbReference type="InterPro" id="IPR027876">
    <property type="entry name" value="DUF4550"/>
</dbReference>
<name>A0ABM0MYN8_SACKO</name>
<reference evidence="5" key="1">
    <citation type="submission" date="2025-08" db="UniProtKB">
        <authorList>
            <consortium name="RefSeq"/>
        </authorList>
    </citation>
    <scope>IDENTIFICATION</scope>
    <source>
        <tissue evidence="5">Testes</tissue>
    </source>
</reference>
<feature type="compositionally biased region" description="Polar residues" evidence="1">
    <location>
        <begin position="267"/>
        <end position="278"/>
    </location>
</feature>
<evidence type="ECO:0000256" key="1">
    <source>
        <dbReference type="SAM" id="MobiDB-lite"/>
    </source>
</evidence>
<feature type="compositionally biased region" description="Polar residues" evidence="1">
    <location>
        <begin position="242"/>
        <end position="257"/>
    </location>
</feature>
<dbReference type="SUPFAM" id="SSF63737">
    <property type="entry name" value="Leukotriene A4 hydrolase N-terminal domain"/>
    <property type="match status" value="1"/>
</dbReference>
<feature type="region of interest" description="Disordered" evidence="1">
    <location>
        <begin position="610"/>
        <end position="699"/>
    </location>
</feature>
<dbReference type="Gene3D" id="1.25.50.20">
    <property type="match status" value="1"/>
</dbReference>
<evidence type="ECO:0000259" key="2">
    <source>
        <dbReference type="Pfam" id="PF15084"/>
    </source>
</evidence>
<dbReference type="PRINTS" id="PR00756">
    <property type="entry name" value="ALADIPTASE"/>
</dbReference>
<gene>
    <name evidence="5" type="primary">LOC100373146</name>
</gene>
<dbReference type="InterPro" id="IPR045357">
    <property type="entry name" value="Aminopeptidase_N-like_N"/>
</dbReference>
<dbReference type="Pfam" id="PF15084">
    <property type="entry name" value="DUF4550"/>
    <property type="match status" value="1"/>
</dbReference>
<feature type="compositionally biased region" description="Basic and acidic residues" evidence="1">
    <location>
        <begin position="613"/>
        <end position="635"/>
    </location>
</feature>
<protein>
    <submittedName>
        <fullName evidence="5">Uncharacterized protein LOC100373146</fullName>
    </submittedName>
</protein>
<feature type="compositionally biased region" description="Basic and acidic residues" evidence="1">
    <location>
        <begin position="522"/>
        <end position="549"/>
    </location>
</feature>
<accession>A0ABM0MYN8</accession>
<dbReference type="Pfam" id="PF17900">
    <property type="entry name" value="Peptidase_M1_N"/>
    <property type="match status" value="1"/>
</dbReference>
<feature type="region of interest" description="Disordered" evidence="1">
    <location>
        <begin position="506"/>
        <end position="555"/>
    </location>
</feature>
<evidence type="ECO:0000259" key="3">
    <source>
        <dbReference type="Pfam" id="PF17900"/>
    </source>
</evidence>
<dbReference type="GeneID" id="100373146"/>
<proteinExistence type="predicted"/>
<dbReference type="RefSeq" id="XP_006825129.1">
    <property type="nucleotide sequence ID" value="XM_006825066.1"/>
</dbReference>
<feature type="domain" description="DUF4550" evidence="2">
    <location>
        <begin position="373"/>
        <end position="467"/>
    </location>
</feature>
<feature type="domain" description="Aminopeptidase N-like N-terminal" evidence="3">
    <location>
        <begin position="15"/>
        <end position="126"/>
    </location>
</feature>
<evidence type="ECO:0000313" key="5">
    <source>
        <dbReference type="RefSeq" id="XP_006825129.1"/>
    </source>
</evidence>
<dbReference type="Proteomes" id="UP000694865">
    <property type="component" value="Unplaced"/>
</dbReference>
<dbReference type="PANTHER" id="PTHR33667">
    <property type="entry name" value="SI:DKEY-57N24.6"/>
    <property type="match status" value="1"/>
</dbReference>
<feature type="compositionally biased region" description="Low complexity" evidence="1">
    <location>
        <begin position="289"/>
        <end position="316"/>
    </location>
</feature>
<organism evidence="4 5">
    <name type="scientific">Saccoglossus kowalevskii</name>
    <name type="common">Acorn worm</name>
    <dbReference type="NCBI Taxonomy" id="10224"/>
    <lineage>
        <taxon>Eukaryota</taxon>
        <taxon>Metazoa</taxon>
        <taxon>Hemichordata</taxon>
        <taxon>Enteropneusta</taxon>
        <taxon>Harrimaniidae</taxon>
        <taxon>Saccoglossus</taxon>
    </lineage>
</organism>
<feature type="compositionally biased region" description="Basic and acidic residues" evidence="1">
    <location>
        <begin position="642"/>
        <end position="667"/>
    </location>
</feature>
<evidence type="ECO:0000313" key="4">
    <source>
        <dbReference type="Proteomes" id="UP000694865"/>
    </source>
</evidence>
<dbReference type="Gene3D" id="2.60.40.1730">
    <property type="entry name" value="tricorn interacting facor f3 domain"/>
    <property type="match status" value="1"/>
</dbReference>
<dbReference type="PANTHER" id="PTHR33667:SF7">
    <property type="entry name" value="RIKEN CDNA 1810020O05 GENE"/>
    <property type="match status" value="1"/>
</dbReference>
<dbReference type="InterPro" id="IPR001930">
    <property type="entry name" value="Peptidase_M1"/>
</dbReference>